<dbReference type="RefSeq" id="WP_163636234.1">
    <property type="nucleotide sequence ID" value="NZ_JAAAMI010000009.1"/>
</dbReference>
<evidence type="ECO:0000313" key="2">
    <source>
        <dbReference type="Proteomes" id="UP000468707"/>
    </source>
</evidence>
<proteinExistence type="predicted"/>
<dbReference type="PROSITE" id="PS51257">
    <property type="entry name" value="PROKAR_LIPOPROTEIN"/>
    <property type="match status" value="1"/>
</dbReference>
<evidence type="ECO:0000313" key="1">
    <source>
        <dbReference type="EMBL" id="NDV44812.1"/>
    </source>
</evidence>
<dbReference type="AlphaFoldDB" id="A0A6I5L2N2"/>
<dbReference type="EMBL" id="JAAAMI010000009">
    <property type="protein sequence ID" value="NDV44812.1"/>
    <property type="molecule type" value="Genomic_DNA"/>
</dbReference>
<comment type="caution">
    <text evidence="1">The sequence shown here is derived from an EMBL/GenBank/DDBJ whole genome shotgun (WGS) entry which is preliminary data.</text>
</comment>
<keyword evidence="2" id="KW-1185">Reference proteome</keyword>
<protein>
    <recommendedName>
        <fullName evidence="3">Lipoprotein</fullName>
    </recommendedName>
</protein>
<organism evidence="1 2">
    <name type="scientific">Flagellimonas sediminis</name>
    <dbReference type="NCBI Taxonomy" id="2696468"/>
    <lineage>
        <taxon>Bacteria</taxon>
        <taxon>Pseudomonadati</taxon>
        <taxon>Bacteroidota</taxon>
        <taxon>Flavobacteriia</taxon>
        <taxon>Flavobacteriales</taxon>
        <taxon>Flavobacteriaceae</taxon>
        <taxon>Flagellimonas</taxon>
    </lineage>
</organism>
<evidence type="ECO:0008006" key="3">
    <source>
        <dbReference type="Google" id="ProtNLM"/>
    </source>
</evidence>
<name>A0A6I5L2N2_9FLAO</name>
<gene>
    <name evidence="1" type="ORF">GTK07_15895</name>
</gene>
<reference evidence="1 2" key="1">
    <citation type="submission" date="2020-01" db="EMBL/GenBank/DDBJ databases">
        <title>Muricauda sediminis sp.nov. 40Bstr401.</title>
        <authorList>
            <person name="Xue Z."/>
            <person name="Zhu S."/>
            <person name="Ren N."/>
            <person name="Chen T."/>
            <person name="Chen X."/>
            <person name="Chen J."/>
            <person name="Yang J."/>
        </authorList>
    </citation>
    <scope>NUCLEOTIDE SEQUENCE [LARGE SCALE GENOMIC DNA]</scope>
    <source>
        <strain evidence="1 2">40Bstr401</strain>
    </source>
</reference>
<accession>A0A6I5L2N2</accession>
<sequence length="208" mass="22599">MKPFLFTFLTLAMLIFTSCSDSKKTENKEPEPAEEVAVAAPTQDGIDLKQNGDYSALFNATQENCPLMTPEELEQALSLAAGSVETEGFACSSSITQPDGSKGRLVINTGTLASLEDVKNEISNYLKDNSGLLSAQISESGDTYLCIHKARGSLFIFNPKLERYVNIGYGSRAAAIVNKKKGIETAAETTMREQAIIIANKLLEKYKK</sequence>
<dbReference type="Proteomes" id="UP000468707">
    <property type="component" value="Unassembled WGS sequence"/>
</dbReference>